<sequence>MSIKSFSAKIEQIFIDTSLTQQMTVQDWQQLNQLAQASLPQDDERIVRRIMHSVRRGWIQILN</sequence>
<organism evidence="1">
    <name type="scientific">Planktothricoides raciborskii GIHE-MW2</name>
    <dbReference type="NCBI Taxonomy" id="2792601"/>
    <lineage>
        <taxon>Bacteria</taxon>
        <taxon>Bacillati</taxon>
        <taxon>Cyanobacteriota</taxon>
        <taxon>Cyanophyceae</taxon>
        <taxon>Oscillatoriophycideae</taxon>
        <taxon>Oscillatoriales</taxon>
        <taxon>Oscillatoriaceae</taxon>
        <taxon>Planktothricoides</taxon>
    </lineage>
</organism>
<dbReference type="EMBL" id="CP159837">
    <property type="protein sequence ID" value="XCM39198.1"/>
    <property type="molecule type" value="Genomic_DNA"/>
</dbReference>
<protein>
    <submittedName>
        <fullName evidence="1">Uncharacterized protein</fullName>
    </submittedName>
</protein>
<proteinExistence type="predicted"/>
<evidence type="ECO:0000313" key="1">
    <source>
        <dbReference type="EMBL" id="XCM39198.1"/>
    </source>
</evidence>
<accession>A0AAU8JLB5</accession>
<gene>
    <name evidence="1" type="ORF">ABWT76_002102</name>
</gene>
<dbReference type="AlphaFoldDB" id="A0AAU8JLB5"/>
<dbReference type="RefSeq" id="WP_054469372.1">
    <property type="nucleotide sequence ID" value="NZ_CP159837.1"/>
</dbReference>
<reference evidence="1" key="1">
    <citation type="submission" date="2024-07" db="EMBL/GenBank/DDBJ databases">
        <authorList>
            <person name="Kim Y.J."/>
            <person name="Jeong J.Y."/>
        </authorList>
    </citation>
    <scope>NUCLEOTIDE SEQUENCE</scope>
    <source>
        <strain evidence="1">GIHE-MW2</strain>
    </source>
</reference>
<name>A0AAU8JLB5_9CYAN</name>